<dbReference type="SUPFAM" id="SSF50800">
    <property type="entry name" value="PK beta-barrel domain-like"/>
    <property type="match status" value="1"/>
</dbReference>
<dbReference type="EMBL" id="CP115149">
    <property type="protein sequence ID" value="WBL35885.1"/>
    <property type="molecule type" value="Genomic_DNA"/>
</dbReference>
<feature type="domain" description="MOSC" evidence="1">
    <location>
        <begin position="92"/>
        <end position="239"/>
    </location>
</feature>
<dbReference type="PROSITE" id="PS51340">
    <property type="entry name" value="MOSC"/>
    <property type="match status" value="1"/>
</dbReference>
<evidence type="ECO:0000313" key="2">
    <source>
        <dbReference type="EMBL" id="WBL35885.1"/>
    </source>
</evidence>
<accession>A0ABY7M5S4</accession>
<dbReference type="InterPro" id="IPR005303">
    <property type="entry name" value="MOCOS_middle"/>
</dbReference>
<gene>
    <name evidence="2" type="ORF">O0235_14105</name>
</gene>
<sequence length="239" mass="25662">MTTGTVTAIARYPVKSMRGEQLERARFGFHGIPLDRAFAFVQDGLVSPFPWFTGRECPQLLQCSPAVIAGAVEWPSGPWPRVEVTVPGGSVLPLESPELAALLASWSGRQVRLHVDYRGSQDVAYVSLISTATVRAIAEAAGVPADHRRFRMNLVVDVGDEPFAELRWVGRQVRAGGAVLAVHEPDRRCQMITLDPETGASSPAVLKQLGRLSPEVSAGVYCSVLVPGEVQLGDPVSPA</sequence>
<evidence type="ECO:0000313" key="3">
    <source>
        <dbReference type="Proteomes" id="UP001212803"/>
    </source>
</evidence>
<dbReference type="Proteomes" id="UP001212803">
    <property type="component" value="Chromosome"/>
</dbReference>
<name>A0ABY7M5S4_9CHLR</name>
<proteinExistence type="predicted"/>
<dbReference type="Gene3D" id="2.40.33.20">
    <property type="entry name" value="PK beta-barrel domain-like"/>
    <property type="match status" value="1"/>
</dbReference>
<dbReference type="Pfam" id="PF03476">
    <property type="entry name" value="MOSC_N"/>
    <property type="match status" value="1"/>
</dbReference>
<dbReference type="Pfam" id="PF03473">
    <property type="entry name" value="MOSC"/>
    <property type="match status" value="1"/>
</dbReference>
<dbReference type="RefSeq" id="WP_270056410.1">
    <property type="nucleotide sequence ID" value="NZ_CP115149.1"/>
</dbReference>
<organism evidence="2 3">
    <name type="scientific">Tepidiforma flava</name>
    <dbReference type="NCBI Taxonomy" id="3004094"/>
    <lineage>
        <taxon>Bacteria</taxon>
        <taxon>Bacillati</taxon>
        <taxon>Chloroflexota</taxon>
        <taxon>Tepidiformia</taxon>
        <taxon>Tepidiformales</taxon>
        <taxon>Tepidiformaceae</taxon>
        <taxon>Tepidiforma</taxon>
    </lineage>
</organism>
<reference evidence="2 3" key="1">
    <citation type="journal article" date="2023" name="ISME J.">
        <title>Thermophilic Dehalococcoidia with unusual traits shed light on an unexpected past.</title>
        <authorList>
            <person name="Palmer M."/>
            <person name="Covington J.K."/>
            <person name="Zhou E.M."/>
            <person name="Thomas S.C."/>
            <person name="Habib N."/>
            <person name="Seymour C.O."/>
            <person name="Lai D."/>
            <person name="Johnston J."/>
            <person name="Hashimi A."/>
            <person name="Jiao J.Y."/>
            <person name="Muok A.R."/>
            <person name="Liu L."/>
            <person name="Xian W.D."/>
            <person name="Zhi X.Y."/>
            <person name="Li M.M."/>
            <person name="Silva L.P."/>
            <person name="Bowen B.P."/>
            <person name="Louie K."/>
            <person name="Briegel A."/>
            <person name="Pett-Ridge J."/>
            <person name="Weber P.K."/>
            <person name="Tocheva E.I."/>
            <person name="Woyke T."/>
            <person name="Northen T.R."/>
            <person name="Mayali X."/>
            <person name="Li W.J."/>
            <person name="Hedlund B.P."/>
        </authorList>
    </citation>
    <scope>NUCLEOTIDE SEQUENCE [LARGE SCALE GENOMIC DNA]</scope>
    <source>
        <strain evidence="2 3">YIM 72310</strain>
    </source>
</reference>
<dbReference type="InterPro" id="IPR011037">
    <property type="entry name" value="Pyrv_Knase-like_insert_dom_sf"/>
</dbReference>
<protein>
    <submittedName>
        <fullName evidence="2">MOSC domain-containing protein</fullName>
    </submittedName>
</protein>
<keyword evidence="3" id="KW-1185">Reference proteome</keyword>
<dbReference type="InterPro" id="IPR005302">
    <property type="entry name" value="MoCF_Sase_C"/>
</dbReference>
<evidence type="ECO:0000259" key="1">
    <source>
        <dbReference type="PROSITE" id="PS51340"/>
    </source>
</evidence>